<evidence type="ECO:0000313" key="1">
    <source>
        <dbReference type="EMBL" id="ETD22738.1"/>
    </source>
</evidence>
<dbReference type="RefSeq" id="WP_023928272.1">
    <property type="nucleotide sequence ID" value="NZ_KI669455.1"/>
</dbReference>
<dbReference type="HOGENOM" id="CLU_033228_0_0_7"/>
<comment type="caution">
    <text evidence="1">The sequence shown here is derived from an EMBL/GenBank/DDBJ whole genome shotgun (WGS) entry which is preliminary data.</text>
</comment>
<evidence type="ECO:0000313" key="2">
    <source>
        <dbReference type="Proteomes" id="UP000018731"/>
    </source>
</evidence>
<name>V8C5Q5_9HELI</name>
<gene>
    <name evidence="1" type="ORF">HMPREF2086_01537</name>
</gene>
<organism evidence="1 2">
    <name type="scientific">Helicobacter macacae MIT 99-5501</name>
    <dbReference type="NCBI Taxonomy" id="1357400"/>
    <lineage>
        <taxon>Bacteria</taxon>
        <taxon>Pseudomonadati</taxon>
        <taxon>Campylobacterota</taxon>
        <taxon>Epsilonproteobacteria</taxon>
        <taxon>Campylobacterales</taxon>
        <taxon>Helicobacteraceae</taxon>
        <taxon>Helicobacter</taxon>
    </lineage>
</organism>
<protein>
    <recommendedName>
        <fullName evidence="3">Protein hydE</fullName>
    </recommendedName>
</protein>
<dbReference type="AlphaFoldDB" id="V8C5Q5"/>
<accession>V8C5Q5</accession>
<dbReference type="EMBL" id="AZJI01000007">
    <property type="protein sequence ID" value="ETD22738.1"/>
    <property type="molecule type" value="Genomic_DNA"/>
</dbReference>
<dbReference type="Proteomes" id="UP000018731">
    <property type="component" value="Unassembled WGS sequence"/>
</dbReference>
<dbReference type="eggNOG" id="COG0068">
    <property type="taxonomic scope" value="Bacteria"/>
</dbReference>
<evidence type="ECO:0008006" key="3">
    <source>
        <dbReference type="Google" id="ProtNLM"/>
    </source>
</evidence>
<dbReference type="Gene3D" id="3.30.420.40">
    <property type="match status" value="1"/>
</dbReference>
<keyword evidence="2" id="KW-1185">Reference proteome</keyword>
<reference evidence="1 2" key="1">
    <citation type="journal article" date="2014" name="Genome Announc.">
        <title>Draft genome sequences of six enterohepatic helicobacter species isolated from humans and one from rhesus macaques.</title>
        <authorList>
            <person name="Shen Z."/>
            <person name="Sheh A."/>
            <person name="Young S.K."/>
            <person name="Abouelliel A."/>
            <person name="Ward D.V."/>
            <person name="Earl A.M."/>
            <person name="Fox J.G."/>
        </authorList>
    </citation>
    <scope>NUCLEOTIDE SEQUENCE [LARGE SCALE GENOMIC DNA]</scope>
    <source>
        <strain evidence="1 2">MIT 99-5501</strain>
    </source>
</reference>
<proteinExistence type="predicted"/>
<sequence length="654" mass="72986">MSKKIETHKKNTSKDSNCSLDSTFAFIFLSTKSHKAIAPFEAILCDLAKKHRLDFGSEFCPSKEWIKPSELYFFVRPINDAKANDGVANDTIIAFANSISENLPLSMDFVFKGIESAKSLQESSILPKKISYAKILHSKTPHDRTLPKNAESIPTVQEMKALLGAFEEKNEDNTASDLSLCSVLKPFFVDIRYGDEVFDTKSAKKIAPKDSSLAVLLARLASKLAEGKPVRIRTKRGDMTLSVGEKSPLVMFWELGALQSFMRVNQAQISLLGSFEKPSMKLCPKEVFAKEFFGKQNQVAQSAGMANPVEIECVLAYEPLLALLGVYARARGVEFVFVKPFDKKSSEILESALTYTIPPYKRVSCDKNGTYVEDRFCKLNLFSLIRKHYVSSTPSLSLQNTAKIANASQMLVCYLSKSKNTAIWVYRQVPNDNQQAPQNQARKDTFSEILHIDFSLNPTHALAEIATRENGDKLIANFTSHFGEHSLDFSLEDSTKATFAKELEKSCKNLIEFFSVIAKVLRLCPKDASVEEGVNSVLNKAKLFLRDKGPRIDYKTVKSPQGGLALDMPRILRSAMSFSLAGVDSATLCYGVVDSLCEFVGNLARDMGQNYAIKKVFLCGDMLTESIFLDKILHYLPKDMEIILPQDGFVDFYK</sequence>
<dbReference type="PATRIC" id="fig|1357400.3.peg.2070"/>
<dbReference type="OrthoDB" id="5318537at2"/>
<dbReference type="STRING" id="1357400.HMPREF2086_01537"/>